<keyword evidence="4 5" id="KW-0472">Membrane</keyword>
<feature type="transmembrane region" description="Helical" evidence="5">
    <location>
        <begin position="188"/>
        <end position="209"/>
    </location>
</feature>
<feature type="transmembrane region" description="Helical" evidence="5">
    <location>
        <begin position="255"/>
        <end position="273"/>
    </location>
</feature>
<sequence>MIEIEGTMSLYLLWGAAMLFAGIVGGIMAGLLGVGGGIVIVPVLYHFLTTMGVDESLRMQVAVATSLTTIIATAVSSTRSHYKKGSVDIALLKHWGPAIVVGVLIGTAIGGFADGRVLTIVFAVVALLVAANMILVRDRETDTQKNPPKSVWAILGVIAGSLSAMMGIGGGTICVPVLSFLGYDIRRAVGTSAAIGLIIALPGTIGYAMSGIGVDGRPPFSLGYVNVLAAALLIPMTVLFAPVGARIAHSIPRRALRICFGLFLAITSLRMFYDLIS</sequence>
<evidence type="ECO:0000256" key="3">
    <source>
        <dbReference type="ARBA" id="ARBA00022989"/>
    </source>
</evidence>
<keyword evidence="5" id="KW-1003">Cell membrane</keyword>
<dbReference type="AlphaFoldDB" id="A0A154L8P6"/>
<comment type="subcellular location">
    <subcellularLocation>
        <location evidence="5">Cell membrane</location>
        <topology evidence="5">Multi-pass membrane protein</topology>
    </subcellularLocation>
    <subcellularLocation>
        <location evidence="1">Membrane</location>
        <topology evidence="1">Multi-pass membrane protein</topology>
    </subcellularLocation>
</comment>
<dbReference type="Pfam" id="PF01925">
    <property type="entry name" value="TauE"/>
    <property type="match status" value="1"/>
</dbReference>
<feature type="transmembrane region" description="Helical" evidence="5">
    <location>
        <begin position="221"/>
        <end position="243"/>
    </location>
</feature>
<feature type="transmembrane region" description="Helical" evidence="5">
    <location>
        <begin position="57"/>
        <end position="75"/>
    </location>
</feature>
<evidence type="ECO:0000256" key="4">
    <source>
        <dbReference type="ARBA" id="ARBA00023136"/>
    </source>
</evidence>
<comment type="caution">
    <text evidence="6">The sequence shown here is derived from an EMBL/GenBank/DDBJ whole genome shotgun (WGS) entry which is preliminary data.</text>
</comment>
<dbReference type="PANTHER" id="PTHR43483">
    <property type="entry name" value="MEMBRANE TRANSPORTER PROTEIN HI_0806-RELATED"/>
    <property type="match status" value="1"/>
</dbReference>
<organism evidence="6 7">
    <name type="scientific">Thalassospira lucentensis</name>
    <dbReference type="NCBI Taxonomy" id="168935"/>
    <lineage>
        <taxon>Bacteria</taxon>
        <taxon>Pseudomonadati</taxon>
        <taxon>Pseudomonadota</taxon>
        <taxon>Alphaproteobacteria</taxon>
        <taxon>Rhodospirillales</taxon>
        <taxon>Thalassospiraceae</taxon>
        <taxon>Thalassospira</taxon>
    </lineage>
</organism>
<evidence type="ECO:0000256" key="1">
    <source>
        <dbReference type="ARBA" id="ARBA00004141"/>
    </source>
</evidence>
<dbReference type="EMBL" id="LPVY01000005">
    <property type="protein sequence ID" value="KZB66925.1"/>
    <property type="molecule type" value="Genomic_DNA"/>
</dbReference>
<gene>
    <name evidence="6" type="ORF">AUP42_15485</name>
</gene>
<name>A0A154L8P6_9PROT</name>
<evidence type="ECO:0000256" key="5">
    <source>
        <dbReference type="RuleBase" id="RU363041"/>
    </source>
</evidence>
<accession>A0A154L8P6</accession>
<evidence type="ECO:0000313" key="6">
    <source>
        <dbReference type="EMBL" id="KZB66925.1"/>
    </source>
</evidence>
<proteinExistence type="inferred from homology"/>
<feature type="transmembrane region" description="Helical" evidence="5">
    <location>
        <begin position="95"/>
        <end position="112"/>
    </location>
</feature>
<keyword evidence="3 5" id="KW-1133">Transmembrane helix</keyword>
<feature type="transmembrane region" description="Helical" evidence="5">
    <location>
        <begin position="151"/>
        <end position="181"/>
    </location>
</feature>
<feature type="transmembrane region" description="Helical" evidence="5">
    <location>
        <begin position="117"/>
        <end position="136"/>
    </location>
</feature>
<reference evidence="6 7" key="1">
    <citation type="submission" date="2015-12" db="EMBL/GenBank/DDBJ databases">
        <title>Genome sequence of Thalassospira lucentensis MCCC 1A02072.</title>
        <authorList>
            <person name="Lu L."/>
            <person name="Lai Q."/>
            <person name="Shao Z."/>
            <person name="Qian P."/>
        </authorList>
    </citation>
    <scope>NUCLEOTIDE SEQUENCE [LARGE SCALE GENOMIC DNA]</scope>
    <source>
        <strain evidence="6 7">MCCC 1A02072</strain>
    </source>
</reference>
<dbReference type="RefSeq" id="WP_062950334.1">
    <property type="nucleotide sequence ID" value="NZ_LPVY01000005.1"/>
</dbReference>
<feature type="transmembrane region" description="Helical" evidence="5">
    <location>
        <begin position="12"/>
        <end position="45"/>
    </location>
</feature>
<protein>
    <recommendedName>
        <fullName evidence="5">Probable membrane transporter protein</fullName>
    </recommendedName>
</protein>
<comment type="similarity">
    <text evidence="5">Belongs to the 4-toluene sulfonate uptake permease (TSUP) (TC 2.A.102) family.</text>
</comment>
<dbReference type="GO" id="GO:0005886">
    <property type="term" value="C:plasma membrane"/>
    <property type="evidence" value="ECO:0007669"/>
    <property type="project" value="UniProtKB-SubCell"/>
</dbReference>
<dbReference type="OrthoDB" id="457670at2"/>
<evidence type="ECO:0000256" key="2">
    <source>
        <dbReference type="ARBA" id="ARBA00022692"/>
    </source>
</evidence>
<dbReference type="InterPro" id="IPR002781">
    <property type="entry name" value="TM_pro_TauE-like"/>
</dbReference>
<dbReference type="Proteomes" id="UP000076335">
    <property type="component" value="Unassembled WGS sequence"/>
</dbReference>
<dbReference type="PANTHER" id="PTHR43483:SF3">
    <property type="entry name" value="MEMBRANE TRANSPORTER PROTEIN HI_0806-RELATED"/>
    <property type="match status" value="1"/>
</dbReference>
<evidence type="ECO:0000313" key="7">
    <source>
        <dbReference type="Proteomes" id="UP000076335"/>
    </source>
</evidence>
<keyword evidence="2 5" id="KW-0812">Transmembrane</keyword>